<comment type="caution">
    <text evidence="1">The sequence shown here is derived from an EMBL/GenBank/DDBJ whole genome shotgun (WGS) entry which is preliminary data.</text>
</comment>
<dbReference type="Proteomes" id="UP000188532">
    <property type="component" value="Unassembled WGS sequence"/>
</dbReference>
<sequence>MARTRKLFAALSRRGPHRVLRGDLAYAGLPGVVYTRKPGSTYPVSPSATTG</sequence>
<keyword evidence="1" id="KW-0378">Hydrolase</keyword>
<dbReference type="GO" id="GO:0016787">
    <property type="term" value="F:hydrolase activity"/>
    <property type="evidence" value="ECO:0007669"/>
    <property type="project" value="UniProtKB-KW"/>
</dbReference>
<dbReference type="EMBL" id="MVBN01000001">
    <property type="protein sequence ID" value="OOK83478.1"/>
    <property type="molecule type" value="Genomic_DNA"/>
</dbReference>
<proteinExistence type="predicted"/>
<gene>
    <name evidence="1" type="ORF">BZL29_0105</name>
</gene>
<evidence type="ECO:0000313" key="1">
    <source>
        <dbReference type="EMBL" id="OOK83478.1"/>
    </source>
</evidence>
<evidence type="ECO:0000313" key="2">
    <source>
        <dbReference type="Proteomes" id="UP000188532"/>
    </source>
</evidence>
<name>A0A1V3XWL7_MYCKA</name>
<protein>
    <submittedName>
        <fullName evidence="1">Dienelactone hydrolase-like domain protein</fullName>
    </submittedName>
</protein>
<accession>A0A1V3XWL7</accession>
<reference evidence="1 2" key="1">
    <citation type="submission" date="2017-02" db="EMBL/GenBank/DDBJ databases">
        <title>Complete genome sequences of Mycobacterium kansasii strains isolated from rhesus macaques.</title>
        <authorList>
            <person name="Panda A."/>
            <person name="Nagaraj S."/>
            <person name="Zhao X."/>
            <person name="Tettelin H."/>
            <person name="Detolla L.J."/>
        </authorList>
    </citation>
    <scope>NUCLEOTIDE SEQUENCE [LARGE SCALE GENOMIC DNA]</scope>
    <source>
        <strain evidence="1 2">11-3469</strain>
    </source>
</reference>
<organism evidence="1 2">
    <name type="scientific">Mycobacterium kansasii</name>
    <dbReference type="NCBI Taxonomy" id="1768"/>
    <lineage>
        <taxon>Bacteria</taxon>
        <taxon>Bacillati</taxon>
        <taxon>Actinomycetota</taxon>
        <taxon>Actinomycetes</taxon>
        <taxon>Mycobacteriales</taxon>
        <taxon>Mycobacteriaceae</taxon>
        <taxon>Mycobacterium</taxon>
    </lineage>
</organism>
<dbReference type="AlphaFoldDB" id="A0A1V3XWL7"/>